<dbReference type="SUPFAM" id="SSF58104">
    <property type="entry name" value="Methyl-accepting chemotaxis protein (MCP) signaling domain"/>
    <property type="match status" value="1"/>
</dbReference>
<accession>D3PY40</accession>
<feature type="compositionally biased region" description="Polar residues" evidence="5">
    <location>
        <begin position="421"/>
        <end position="430"/>
    </location>
</feature>
<dbReference type="InterPro" id="IPR023908">
    <property type="entry name" value="xxxLxxG_rpt"/>
</dbReference>
<dbReference type="GO" id="GO:0140359">
    <property type="term" value="F:ABC-type transporter activity"/>
    <property type="evidence" value="ECO:0007669"/>
    <property type="project" value="InterPro"/>
</dbReference>
<gene>
    <name evidence="8" type="ordered locus">Snas_5739</name>
</gene>
<proteinExistence type="predicted"/>
<keyword evidence="9" id="KW-1185">Reference proteome</keyword>
<dbReference type="Proteomes" id="UP000000844">
    <property type="component" value="Chromosome"/>
</dbReference>
<name>D3PY40_STANL</name>
<dbReference type="GO" id="GO:0016020">
    <property type="term" value="C:membrane"/>
    <property type="evidence" value="ECO:0007669"/>
    <property type="project" value="UniProtKB-SubCell"/>
</dbReference>
<evidence type="ECO:0000256" key="6">
    <source>
        <dbReference type="SAM" id="Phobius"/>
    </source>
</evidence>
<keyword evidence="3 6" id="KW-1133">Transmembrane helix</keyword>
<evidence type="ECO:0000259" key="7">
    <source>
        <dbReference type="Pfam" id="PF12698"/>
    </source>
</evidence>
<organism evidence="8 9">
    <name type="scientific">Stackebrandtia nassauensis (strain DSM 44728 / CIP 108903 / NRRL B-16338 / NBRC 102104 / LLR-40K-21)</name>
    <dbReference type="NCBI Taxonomy" id="446470"/>
    <lineage>
        <taxon>Bacteria</taxon>
        <taxon>Bacillati</taxon>
        <taxon>Actinomycetota</taxon>
        <taxon>Actinomycetes</taxon>
        <taxon>Glycomycetales</taxon>
        <taxon>Glycomycetaceae</taxon>
        <taxon>Stackebrandtia</taxon>
    </lineage>
</organism>
<feature type="domain" description="ABC-2 type transporter transmembrane" evidence="7">
    <location>
        <begin position="20"/>
        <end position="171"/>
    </location>
</feature>
<dbReference type="STRING" id="446470.Snas_5739"/>
<evidence type="ECO:0000256" key="5">
    <source>
        <dbReference type="SAM" id="MobiDB-lite"/>
    </source>
</evidence>
<keyword evidence="4 6" id="KW-0472">Membrane</keyword>
<dbReference type="InterPro" id="IPR051328">
    <property type="entry name" value="T7SS_ABC-Transporter"/>
</dbReference>
<feature type="region of interest" description="Disordered" evidence="5">
    <location>
        <begin position="225"/>
        <end position="253"/>
    </location>
</feature>
<sequence>MFKPFADSARAIASGPLTWKTWTGLITVPVLILSLLTWAYWSPGADHGTATAAIVNDDKPVKVNGQTIPLGRQLAGILSHSEDSAYRWVLTDADDAEAGLADGGYAATVTIPEDFSRRATSTATQPPLDAARATLRVRTSDATGAADPRLVTAIATATQDSLDNQIVETYLDNIYVAFTTIHDKLGEAADGASQLADGTSQLSDGAGELADGAAQLDTATAELSRGADQLASGTGELADGSAQLSSGLSQAERDTAQLPRLTQRLADGAEQVAQGNEQLASVVVPLANRIIDAIDALPSAREAAREFRRLADDCAAGGGSPGFCRGLDRAADRFETNAGKLDGARETIRQAAVDARDAVRDLASGARQVADGNATLASRAGELAGGIASAADGARQLDSGIQQADTGARQLATGAGRLSTGAGNLSTGADQLSDGAKEVDDGARELASGLNQVRDQVPSYTKDERAHLKTVAADPTDADASRTGIGPLALTLFVAMALWALALATYIVTRAVPAAVLTARAATWRIILRTAVPGSCAAVLAALALTVIAVPVLGLGIMRALGFGAVALLAALTFVSLNQAAVAIFGRAGRLASLTVLLLTAATGVISTLPSPLYAVAGYLPTHAATLALRGTVTDTHALMLTGTVQLAAWLAVGTLATIVITDRRRYLSTRQLRRGTVLPAAT</sequence>
<dbReference type="PANTHER" id="PTHR43077">
    <property type="entry name" value="TRANSPORT PERMEASE YVFS-RELATED"/>
    <property type="match status" value="1"/>
</dbReference>
<dbReference type="KEGG" id="sna:Snas_5739"/>
<dbReference type="InterPro" id="IPR017500">
    <property type="entry name" value="Phage_infect_YhgE_N"/>
</dbReference>
<feature type="transmembrane region" description="Helical" evidence="6">
    <location>
        <begin position="530"/>
        <end position="554"/>
    </location>
</feature>
<reference evidence="8 9" key="1">
    <citation type="journal article" date="2009" name="Stand. Genomic Sci.">
        <title>Complete genome sequence of Stackebrandtia nassauensis type strain (LLR-40K-21).</title>
        <authorList>
            <person name="Munk C."/>
            <person name="Lapidus A."/>
            <person name="Copeland A."/>
            <person name="Jando M."/>
            <person name="Mayilraj S."/>
            <person name="Glavina Del Rio T."/>
            <person name="Nolan M."/>
            <person name="Chen F."/>
            <person name="Lucas S."/>
            <person name="Tice H."/>
            <person name="Cheng J.F."/>
            <person name="Han C."/>
            <person name="Detter J.C."/>
            <person name="Bruce D."/>
            <person name="Goodwin L."/>
            <person name="Chain P."/>
            <person name="Pitluck S."/>
            <person name="Goker M."/>
            <person name="Ovchinikova G."/>
            <person name="Pati A."/>
            <person name="Ivanova N."/>
            <person name="Mavromatis K."/>
            <person name="Chen A."/>
            <person name="Palaniappan K."/>
            <person name="Land M."/>
            <person name="Hauser L."/>
            <person name="Chang Y.J."/>
            <person name="Jeffries C.D."/>
            <person name="Bristow J."/>
            <person name="Eisen J.A."/>
            <person name="Markowitz V."/>
            <person name="Hugenholtz P."/>
            <person name="Kyrpides N.C."/>
            <person name="Klenk H.P."/>
        </authorList>
    </citation>
    <scope>NUCLEOTIDE SEQUENCE [LARGE SCALE GENOMIC DNA]</scope>
    <source>
        <strain evidence="9">DSM 44728 / CIP 108903 / NRRL B-16338 / NBRC 102104 / LLR-40K-21</strain>
    </source>
</reference>
<dbReference type="Pfam" id="PF12698">
    <property type="entry name" value="ABC2_membrane_3"/>
    <property type="match status" value="1"/>
</dbReference>
<dbReference type="eggNOG" id="COG1511">
    <property type="taxonomic scope" value="Bacteria"/>
</dbReference>
<keyword evidence="2 6" id="KW-0812">Transmembrane</keyword>
<feature type="transmembrane region" description="Helical" evidence="6">
    <location>
        <begin position="637"/>
        <end position="661"/>
    </location>
</feature>
<feature type="transmembrane region" description="Helical" evidence="6">
    <location>
        <begin position="560"/>
        <end position="584"/>
    </location>
</feature>
<evidence type="ECO:0000256" key="3">
    <source>
        <dbReference type="ARBA" id="ARBA00022989"/>
    </source>
</evidence>
<dbReference type="EMBL" id="CP001778">
    <property type="protein sequence ID" value="ADD45369.1"/>
    <property type="molecule type" value="Genomic_DNA"/>
</dbReference>
<dbReference type="Gene3D" id="1.10.287.950">
    <property type="entry name" value="Methyl-accepting chemotaxis protein"/>
    <property type="match status" value="2"/>
</dbReference>
<evidence type="ECO:0000256" key="2">
    <source>
        <dbReference type="ARBA" id="ARBA00022692"/>
    </source>
</evidence>
<dbReference type="PANTHER" id="PTHR43077:SF10">
    <property type="entry name" value="TRANSPORT PERMEASE PROTEIN"/>
    <property type="match status" value="1"/>
</dbReference>
<feature type="region of interest" description="Disordered" evidence="5">
    <location>
        <begin position="415"/>
        <end position="435"/>
    </location>
</feature>
<dbReference type="NCBIfam" id="TIGR03061">
    <property type="entry name" value="pip_yhgE_Nterm"/>
    <property type="match status" value="1"/>
</dbReference>
<evidence type="ECO:0000313" key="8">
    <source>
        <dbReference type="EMBL" id="ADD45369.1"/>
    </source>
</evidence>
<dbReference type="OrthoDB" id="9811483at2"/>
<feature type="transmembrane region" description="Helical" evidence="6">
    <location>
        <begin position="596"/>
        <end position="617"/>
    </location>
</feature>
<dbReference type="AlphaFoldDB" id="D3PY40"/>
<evidence type="ECO:0000313" key="9">
    <source>
        <dbReference type="Proteomes" id="UP000000844"/>
    </source>
</evidence>
<dbReference type="HOGENOM" id="CLU_004534_1_1_11"/>
<feature type="transmembrane region" description="Helical" evidence="6">
    <location>
        <begin position="488"/>
        <end position="509"/>
    </location>
</feature>
<dbReference type="RefSeq" id="WP_013020940.1">
    <property type="nucleotide sequence ID" value="NC_013947.1"/>
</dbReference>
<dbReference type="NCBIfam" id="TIGR03057">
    <property type="entry name" value="xxxLxxG_by_4"/>
    <property type="match status" value="8"/>
</dbReference>
<evidence type="ECO:0000256" key="1">
    <source>
        <dbReference type="ARBA" id="ARBA00004141"/>
    </source>
</evidence>
<evidence type="ECO:0000256" key="4">
    <source>
        <dbReference type="ARBA" id="ARBA00023136"/>
    </source>
</evidence>
<dbReference type="InterPro" id="IPR013525">
    <property type="entry name" value="ABC2_TM"/>
</dbReference>
<protein>
    <submittedName>
        <fullName evidence="8">YhgE/Pip N-terminal domain protein</fullName>
    </submittedName>
</protein>
<comment type="subcellular location">
    <subcellularLocation>
        <location evidence="1">Membrane</location>
        <topology evidence="1">Multi-pass membrane protein</topology>
    </subcellularLocation>
</comment>